<protein>
    <submittedName>
        <fullName evidence="2">Uncharacterized protein</fullName>
    </submittedName>
</protein>
<evidence type="ECO:0000313" key="3">
    <source>
        <dbReference type="Proteomes" id="UP000516305"/>
    </source>
</evidence>
<keyword evidence="3" id="KW-1185">Reference proteome</keyword>
<proteinExistence type="predicted"/>
<dbReference type="AlphaFoldDB" id="A0A7H0VEY2"/>
<dbReference type="RefSeq" id="WP_210758807.1">
    <property type="nucleotide sequence ID" value="NZ_CP060139.1"/>
</dbReference>
<feature type="chain" id="PRO_5028981606" evidence="1">
    <location>
        <begin position="23"/>
        <end position="195"/>
    </location>
</feature>
<gene>
    <name evidence="2" type="ORF">H4K34_00135</name>
</gene>
<evidence type="ECO:0000256" key="1">
    <source>
        <dbReference type="SAM" id="SignalP"/>
    </source>
</evidence>
<dbReference type="EMBL" id="CP060139">
    <property type="protein sequence ID" value="QNR24280.1"/>
    <property type="molecule type" value="Genomic_DNA"/>
</dbReference>
<feature type="signal peptide" evidence="1">
    <location>
        <begin position="1"/>
        <end position="22"/>
    </location>
</feature>
<dbReference type="Proteomes" id="UP000516305">
    <property type="component" value="Chromosome"/>
</dbReference>
<organism evidence="2 3">
    <name type="scientific">Croceimicrobium hydrocarbonivorans</name>
    <dbReference type="NCBI Taxonomy" id="2761580"/>
    <lineage>
        <taxon>Bacteria</taxon>
        <taxon>Pseudomonadati</taxon>
        <taxon>Bacteroidota</taxon>
        <taxon>Flavobacteriia</taxon>
        <taxon>Flavobacteriales</taxon>
        <taxon>Owenweeksiaceae</taxon>
        <taxon>Croceimicrobium</taxon>
    </lineage>
</organism>
<reference evidence="2 3" key="1">
    <citation type="submission" date="2020-08" db="EMBL/GenBank/DDBJ databases">
        <title>Croceimicrobium hydrocarbonivorans gen. nov., sp. nov., a novel marine bacterium isolated from a bacterial consortium that degrades polyethylene terephthalate.</title>
        <authorList>
            <person name="Liu R."/>
        </authorList>
    </citation>
    <scope>NUCLEOTIDE SEQUENCE [LARGE SCALE GENOMIC DNA]</scope>
    <source>
        <strain evidence="2 3">A20-9</strain>
    </source>
</reference>
<accession>A0A7H0VEY2</accession>
<evidence type="ECO:0000313" key="2">
    <source>
        <dbReference type="EMBL" id="QNR24280.1"/>
    </source>
</evidence>
<dbReference type="KEGG" id="chyd:H4K34_00135"/>
<keyword evidence="1" id="KW-0732">Signal</keyword>
<name>A0A7H0VEY2_9FLAO</name>
<sequence length="195" mass="21842">MKNKVFSSIILLLVSLALAAQAEIPSPKNASQDQKLALKLEYFGELVLHPGISLGLNYQLAQNSWAIIHWDADLGAYWHRWNHSAAFFKSSIGARMGRGLLFADLNLGLGYMHSWAAGPIYQRAENGGVEIATNWGHSHFMPTASLLFGWQGSRNQHLPWSLYLGPEVYLQSHFNHSYLPHIALKMGITYKIKQA</sequence>